<dbReference type="RefSeq" id="XP_037223490.1">
    <property type="nucleotide sequence ID" value="XM_037360605.1"/>
</dbReference>
<comment type="cofactor">
    <cofactor evidence="1">
        <name>Co(2+)</name>
        <dbReference type="ChEBI" id="CHEBI:48828"/>
    </cofactor>
</comment>
<evidence type="ECO:0000313" key="16">
    <source>
        <dbReference type="Proteomes" id="UP000636479"/>
    </source>
</evidence>
<dbReference type="GO" id="GO:0005975">
    <property type="term" value="P:carbohydrate metabolic process"/>
    <property type="evidence" value="ECO:0007669"/>
    <property type="project" value="InterPro"/>
</dbReference>
<keyword evidence="8" id="KW-0472">Membrane</keyword>
<keyword evidence="7 15" id="KW-0378">Hydrolase</keyword>
<dbReference type="OrthoDB" id="2125469at2759"/>
<feature type="region of interest" description="Disordered" evidence="12">
    <location>
        <begin position="423"/>
        <end position="451"/>
    </location>
</feature>
<dbReference type="CDD" id="cd00161">
    <property type="entry name" value="beta-trefoil_Ricin-like"/>
    <property type="match status" value="1"/>
</dbReference>
<feature type="domain" description="NodB homology" evidence="14">
    <location>
        <begin position="44"/>
        <end position="234"/>
    </location>
</feature>
<keyword evidence="16" id="KW-1185">Reference proteome</keyword>
<evidence type="ECO:0000256" key="7">
    <source>
        <dbReference type="ARBA" id="ARBA00022801"/>
    </source>
</evidence>
<evidence type="ECO:0000256" key="8">
    <source>
        <dbReference type="ARBA" id="ARBA00023136"/>
    </source>
</evidence>
<reference evidence="15" key="1">
    <citation type="submission" date="2020-05" db="EMBL/GenBank/DDBJ databases">
        <title>Mycena genomes resolve the evolution of fungal bioluminescence.</title>
        <authorList>
            <person name="Tsai I.J."/>
        </authorList>
    </citation>
    <scope>NUCLEOTIDE SEQUENCE</scope>
    <source>
        <strain evidence="15">171206Taipei</strain>
    </source>
</reference>
<evidence type="ECO:0000259" key="14">
    <source>
        <dbReference type="PROSITE" id="PS51677"/>
    </source>
</evidence>
<evidence type="ECO:0000256" key="3">
    <source>
        <dbReference type="ARBA" id="ARBA00022475"/>
    </source>
</evidence>
<feature type="chain" id="PRO_5034138456" evidence="13">
    <location>
        <begin position="20"/>
        <end position="569"/>
    </location>
</feature>
<evidence type="ECO:0000256" key="5">
    <source>
        <dbReference type="ARBA" id="ARBA00022723"/>
    </source>
</evidence>
<keyword evidence="6 13" id="KW-0732">Signal</keyword>
<organism evidence="15 16">
    <name type="scientific">Mycena indigotica</name>
    <dbReference type="NCBI Taxonomy" id="2126181"/>
    <lineage>
        <taxon>Eukaryota</taxon>
        <taxon>Fungi</taxon>
        <taxon>Dikarya</taxon>
        <taxon>Basidiomycota</taxon>
        <taxon>Agaricomycotina</taxon>
        <taxon>Agaricomycetes</taxon>
        <taxon>Agaricomycetidae</taxon>
        <taxon>Agaricales</taxon>
        <taxon>Marasmiineae</taxon>
        <taxon>Mycenaceae</taxon>
        <taxon>Mycena</taxon>
    </lineage>
</organism>
<comment type="subcellular location">
    <subcellularLocation>
        <location evidence="2">Cell membrane</location>
        <topology evidence="2">Lipid-anchor</topology>
        <topology evidence="2">GPI-anchor</topology>
    </subcellularLocation>
</comment>
<dbReference type="GO" id="GO:0071555">
    <property type="term" value="P:cell wall organization"/>
    <property type="evidence" value="ECO:0007669"/>
    <property type="project" value="UniProtKB-KW"/>
</dbReference>
<dbReference type="GO" id="GO:0005886">
    <property type="term" value="C:plasma membrane"/>
    <property type="evidence" value="ECO:0007669"/>
    <property type="project" value="UniProtKB-SubCell"/>
</dbReference>
<evidence type="ECO:0000256" key="6">
    <source>
        <dbReference type="ARBA" id="ARBA00022729"/>
    </source>
</evidence>
<dbReference type="GeneID" id="59343121"/>
<gene>
    <name evidence="15" type="ORF">MIND_00377000</name>
</gene>
<keyword evidence="4" id="KW-0336">GPI-anchor</keyword>
<dbReference type="PANTHER" id="PTHR46471:SF2">
    <property type="entry name" value="CHITIN DEACETYLASE-RELATED"/>
    <property type="match status" value="1"/>
</dbReference>
<protein>
    <submittedName>
        <fullName evidence="15">Glycoside hydrolase/deacetylase</fullName>
    </submittedName>
</protein>
<sequence>MSSTRSVLSLLLVVSAVFAHPAAHNHSHLEVRAPQVYESCVKPRQIALTFDDGPYDQLRSISDQFTAAGGKATFFWNGRKQLRLSDSRIYNSRRIADIQYVFAAGHQVGSHTWSHIDLAGLSTNQVHDAMYRVEEAFSRILGIRPAFMRPPFGSYNGNVQSVSIARGQSLALWDQDTEDANGASVSFSKGVYNNVANSNLNNALILEHETVDTTPSQLVPYAINLFKSKGYQLVTLAECLGVAPYQIVGVPQQQTSAWTCNGSPGPNSACGGSIACQTGTPPVNTGPSNPSNPVPNQYIHPSANAGKCLAASSNSDGATVTVQDCSTSDAQSWTITGTGSLSVFGNKCLDVPGGATASGTKLQVWTCSSGNGNQQWTTSGNTIQWAGHDQCVDLTEGSVTNGNQMQIWSCTGGPNQQFTRTTGVGSGSGGGGGGGSGKTIRPNASGSTCLSASSNSDGATVVVQPCGNGAENQAWTQNGATLLVYGNKCLDVKDGNTANGAKMQIWTCTPGQGNAAQHFTITAAKTIQWSGQTKCLDLTEGSLATGNQIQTWDCSPNSTPYANQIWNFV</sequence>
<dbReference type="PROSITE" id="PS51677">
    <property type="entry name" value="NODB"/>
    <property type="match status" value="1"/>
</dbReference>
<dbReference type="GO" id="GO:0046872">
    <property type="term" value="F:metal ion binding"/>
    <property type="evidence" value="ECO:0007669"/>
    <property type="project" value="UniProtKB-KW"/>
</dbReference>
<keyword evidence="5" id="KW-0479">Metal-binding</keyword>
<dbReference type="EMBL" id="JACAZF010000003">
    <property type="protein sequence ID" value="KAF7310040.1"/>
    <property type="molecule type" value="Genomic_DNA"/>
</dbReference>
<evidence type="ECO:0000256" key="2">
    <source>
        <dbReference type="ARBA" id="ARBA00004609"/>
    </source>
</evidence>
<accession>A0A8H6T130</accession>
<dbReference type="InterPro" id="IPR011330">
    <property type="entry name" value="Glyco_hydro/deAcase_b/a-brl"/>
</dbReference>
<dbReference type="Proteomes" id="UP000636479">
    <property type="component" value="Unassembled WGS sequence"/>
</dbReference>
<evidence type="ECO:0000256" key="4">
    <source>
        <dbReference type="ARBA" id="ARBA00022622"/>
    </source>
</evidence>
<dbReference type="GO" id="GO:0098552">
    <property type="term" value="C:side of membrane"/>
    <property type="evidence" value="ECO:0007669"/>
    <property type="project" value="UniProtKB-KW"/>
</dbReference>
<dbReference type="Pfam" id="PF01522">
    <property type="entry name" value="Polysacc_deac_1"/>
    <property type="match status" value="1"/>
</dbReference>
<keyword evidence="11" id="KW-0961">Cell wall biogenesis/degradation</keyword>
<dbReference type="SUPFAM" id="SSF50370">
    <property type="entry name" value="Ricin B-like lectins"/>
    <property type="match status" value="2"/>
</dbReference>
<feature type="compositionally biased region" description="Polar residues" evidence="12">
    <location>
        <begin position="442"/>
        <end position="451"/>
    </location>
</feature>
<keyword evidence="10" id="KW-0449">Lipoprotein</keyword>
<keyword evidence="9" id="KW-0119">Carbohydrate metabolism</keyword>
<evidence type="ECO:0000256" key="13">
    <source>
        <dbReference type="SAM" id="SignalP"/>
    </source>
</evidence>
<dbReference type="InterPro" id="IPR002509">
    <property type="entry name" value="NODB_dom"/>
</dbReference>
<dbReference type="GO" id="GO:0016810">
    <property type="term" value="F:hydrolase activity, acting on carbon-nitrogen (but not peptide) bonds"/>
    <property type="evidence" value="ECO:0007669"/>
    <property type="project" value="InterPro"/>
</dbReference>
<evidence type="ECO:0000256" key="11">
    <source>
        <dbReference type="ARBA" id="ARBA00023316"/>
    </source>
</evidence>
<keyword evidence="3" id="KW-1003">Cell membrane</keyword>
<evidence type="ECO:0000256" key="10">
    <source>
        <dbReference type="ARBA" id="ARBA00023288"/>
    </source>
</evidence>
<dbReference type="AlphaFoldDB" id="A0A8H6T130"/>
<keyword evidence="4" id="KW-0325">Glycoprotein</keyword>
<comment type="caution">
    <text evidence="15">The sequence shown here is derived from an EMBL/GenBank/DDBJ whole genome shotgun (WGS) entry which is preliminary data.</text>
</comment>
<dbReference type="SMART" id="SM00458">
    <property type="entry name" value="RICIN"/>
    <property type="match status" value="2"/>
</dbReference>
<feature type="compositionally biased region" description="Gly residues" evidence="12">
    <location>
        <begin position="424"/>
        <end position="437"/>
    </location>
</feature>
<evidence type="ECO:0000256" key="9">
    <source>
        <dbReference type="ARBA" id="ARBA00023277"/>
    </source>
</evidence>
<dbReference type="InterPro" id="IPR000772">
    <property type="entry name" value="Ricin_B_lectin"/>
</dbReference>
<name>A0A8H6T130_9AGAR</name>
<dbReference type="PROSITE" id="PS50231">
    <property type="entry name" value="RICIN_B_LECTIN"/>
    <property type="match status" value="2"/>
</dbReference>
<dbReference type="Gene3D" id="3.20.20.370">
    <property type="entry name" value="Glycoside hydrolase/deacetylase"/>
    <property type="match status" value="1"/>
</dbReference>
<dbReference type="Gene3D" id="2.80.10.50">
    <property type="match status" value="4"/>
</dbReference>
<evidence type="ECO:0000256" key="1">
    <source>
        <dbReference type="ARBA" id="ARBA00001941"/>
    </source>
</evidence>
<proteinExistence type="predicted"/>
<evidence type="ECO:0000313" key="15">
    <source>
        <dbReference type="EMBL" id="KAF7310040.1"/>
    </source>
</evidence>
<dbReference type="PANTHER" id="PTHR46471">
    <property type="entry name" value="CHITIN DEACETYLASE"/>
    <property type="match status" value="1"/>
</dbReference>
<dbReference type="Pfam" id="PF00652">
    <property type="entry name" value="Ricin_B_lectin"/>
    <property type="match status" value="2"/>
</dbReference>
<dbReference type="SUPFAM" id="SSF88713">
    <property type="entry name" value="Glycoside hydrolase/deacetylase"/>
    <property type="match status" value="1"/>
</dbReference>
<evidence type="ECO:0000256" key="12">
    <source>
        <dbReference type="SAM" id="MobiDB-lite"/>
    </source>
</evidence>
<feature type="signal peptide" evidence="13">
    <location>
        <begin position="1"/>
        <end position="19"/>
    </location>
</feature>
<dbReference type="InterPro" id="IPR035992">
    <property type="entry name" value="Ricin_B-like_lectins"/>
</dbReference>